<evidence type="ECO:0000313" key="1">
    <source>
        <dbReference type="EMBL" id="APR03795.1"/>
    </source>
</evidence>
<proteinExistence type="predicted"/>
<dbReference type="AlphaFoldDB" id="A0A1H5U945"/>
<keyword evidence="2" id="KW-1185">Reference proteome</keyword>
<dbReference type="STRING" id="96773.Tchl_0932"/>
<dbReference type="OrthoDB" id="8550105at2"/>
<dbReference type="Proteomes" id="UP000185739">
    <property type="component" value="Chromosome"/>
</dbReference>
<dbReference type="KEGG" id="tcl:Tchl_0932"/>
<reference evidence="1 2" key="1">
    <citation type="submission" date="2016-12" db="EMBL/GenBank/DDBJ databases">
        <title>Complete genome sequence of Thauera chlorobenzoica, a Betaproteobacterium degrading haloaromatics anaerobically to CO2 and halides.</title>
        <authorList>
            <person name="Goris T."/>
            <person name="Mergelsberg M."/>
            <person name="Boll M."/>
        </authorList>
    </citation>
    <scope>NUCLEOTIDE SEQUENCE [LARGE SCALE GENOMIC DNA]</scope>
    <source>
        <strain evidence="1 2">3CB1</strain>
    </source>
</reference>
<dbReference type="RefSeq" id="WP_075147368.1">
    <property type="nucleotide sequence ID" value="NZ_CP018839.1"/>
</dbReference>
<gene>
    <name evidence="1" type="ORF">Tchl_0932</name>
</gene>
<evidence type="ECO:0000313" key="2">
    <source>
        <dbReference type="Proteomes" id="UP000185739"/>
    </source>
</evidence>
<protein>
    <submittedName>
        <fullName evidence="1">4Fe-4S ferredoxin</fullName>
    </submittedName>
</protein>
<sequence>METQAQQNTGTVAIQPRRRVATVAQVAAAYPVFSQAAIRDLVFKAADRQNSRGDRIPGNGLAEAGAILRIGRKVLFDLDAFEAWLDSRASSH</sequence>
<accession>A0A1H5U945</accession>
<name>A0A1H5U945_9RHOO</name>
<organism evidence="1 2">
    <name type="scientific">Thauera chlorobenzoica</name>
    <dbReference type="NCBI Taxonomy" id="96773"/>
    <lineage>
        <taxon>Bacteria</taxon>
        <taxon>Pseudomonadati</taxon>
        <taxon>Pseudomonadota</taxon>
        <taxon>Betaproteobacteria</taxon>
        <taxon>Rhodocyclales</taxon>
        <taxon>Zoogloeaceae</taxon>
        <taxon>Thauera</taxon>
    </lineage>
</organism>
<dbReference type="EMBL" id="CP018839">
    <property type="protein sequence ID" value="APR03795.1"/>
    <property type="molecule type" value="Genomic_DNA"/>
</dbReference>